<reference evidence="2" key="1">
    <citation type="submission" date="2014-12" db="EMBL/GenBank/DDBJ databases">
        <title>Whole genome sequences of four Staphylococcus schleiferi canine isolates.</title>
        <authorList>
            <person name="Misic A.M."/>
            <person name="Cain C."/>
            <person name="Morris D.O."/>
            <person name="Rankin S."/>
            <person name="Beiting D."/>
        </authorList>
    </citation>
    <scope>NUCLEOTIDE SEQUENCE</scope>
    <source>
        <strain evidence="1">ASB11</strain>
        <strain evidence="2">ASB13</strain>
        <strain evidence="3">ASB9</strain>
    </source>
</reference>
<reference evidence="4" key="2">
    <citation type="submission" date="2014-12" db="EMBL/GenBank/DDBJ databases">
        <authorList>
            <person name="Smet A."/>
        </authorList>
    </citation>
    <scope>NUCLEOTIDE SEQUENCE [LARGE SCALE GENOMIC DNA]</scope>
</reference>
<proteinExistence type="predicted"/>
<keyword evidence="4" id="KW-1185">Reference proteome</keyword>
<evidence type="ECO:0000313" key="3">
    <source>
        <dbReference type="EMBL" id="CRF43724.1"/>
    </source>
</evidence>
<dbReference type="Proteomes" id="UP000045175">
    <property type="component" value="Unassembled WGS sequence"/>
</dbReference>
<dbReference type="EMBL" id="CDMN01000009">
    <property type="protein sequence ID" value="CRF43724.1"/>
    <property type="molecule type" value="Genomic_DNA"/>
</dbReference>
<reference evidence="5 6" key="3">
    <citation type="submission" date="2014-12" db="EMBL/GenBank/DDBJ databases">
        <authorList>
            <person name="Jaenicke S."/>
        </authorList>
    </citation>
    <scope>NUCLEOTIDE SEQUENCE [LARGE SCALE GENOMIC DNA]</scope>
</reference>
<dbReference type="Proteomes" id="UP000038622">
    <property type="component" value="Unassembled WGS sequence"/>
</dbReference>
<protein>
    <submittedName>
        <fullName evidence="2">Uncharacterized protein</fullName>
    </submittedName>
</protein>
<accession>A0A0K2X6L0</accession>
<evidence type="ECO:0000313" key="6">
    <source>
        <dbReference type="Proteomes" id="UP000045175"/>
    </source>
</evidence>
<dbReference type="AlphaFoldDB" id="A0A0K2X6L0"/>
<gene>
    <name evidence="1" type="ORF">HAL011_13260</name>
    <name evidence="2" type="ORF">HAL013_12120</name>
    <name evidence="3" type="ORF">HAL09_02730</name>
</gene>
<dbReference type="EMBL" id="CDMH01000052">
    <property type="protein sequence ID" value="CRF42995.1"/>
    <property type="molecule type" value="Genomic_DNA"/>
</dbReference>
<organism evidence="2 6">
    <name type="scientific">Helicobacter ailurogastricus</name>
    <dbReference type="NCBI Taxonomy" id="1578720"/>
    <lineage>
        <taxon>Bacteria</taxon>
        <taxon>Pseudomonadati</taxon>
        <taxon>Campylobacterota</taxon>
        <taxon>Epsilonproteobacteria</taxon>
        <taxon>Campylobacterales</taxon>
        <taxon>Helicobacteraceae</taxon>
        <taxon>Helicobacter</taxon>
    </lineage>
</organism>
<dbReference type="Proteomes" id="UP000041394">
    <property type="component" value="Unassembled WGS sequence"/>
</dbReference>
<evidence type="ECO:0000313" key="1">
    <source>
        <dbReference type="EMBL" id="CRF41527.1"/>
    </source>
</evidence>
<name>A0A0K2X6L0_9HELI</name>
<evidence type="ECO:0000313" key="5">
    <source>
        <dbReference type="Proteomes" id="UP000041394"/>
    </source>
</evidence>
<evidence type="ECO:0000313" key="2">
    <source>
        <dbReference type="EMBL" id="CRF42995.1"/>
    </source>
</evidence>
<evidence type="ECO:0000313" key="4">
    <source>
        <dbReference type="Proteomes" id="UP000038622"/>
    </source>
</evidence>
<dbReference type="EMBL" id="CDML01000042">
    <property type="protein sequence ID" value="CRF41527.1"/>
    <property type="molecule type" value="Genomic_DNA"/>
</dbReference>
<sequence length="37" mass="4161">MQPILLHTCFLALNGMKMCALNLRGRGLESAEKREKS</sequence>